<dbReference type="Proteomes" id="UP000003836">
    <property type="component" value="Unassembled WGS sequence"/>
</dbReference>
<name>F9TDU2_9VIBR</name>
<dbReference type="Proteomes" id="UP000030071">
    <property type="component" value="Chromosome 1"/>
</dbReference>
<evidence type="ECO:0000313" key="4">
    <source>
        <dbReference type="Proteomes" id="UP000030071"/>
    </source>
</evidence>
<dbReference type="GeneID" id="23444620"/>
<reference evidence="1 4" key="3">
    <citation type="submission" date="2014-08" db="EMBL/GenBank/DDBJ databases">
        <title>First Complete Genome Sequence of the Shellfish Pathogen Vibrio tubiashii.</title>
        <authorList>
            <person name="Richards G.P."/>
            <person name="Needleman D.S."/>
            <person name="Watson M.A."/>
            <person name="Bono J.L."/>
        </authorList>
    </citation>
    <scope>NUCLEOTIDE SEQUENCE [LARGE SCALE GENOMIC DNA]</scope>
    <source>
        <strain evidence="1 4">ATCC 19109</strain>
    </source>
</reference>
<dbReference type="EMBL" id="AFWI01000218">
    <property type="protein sequence ID" value="EGU46674.1"/>
    <property type="molecule type" value="Genomic_DNA"/>
</dbReference>
<dbReference type="AlphaFoldDB" id="F9TDU2"/>
<evidence type="ECO:0000313" key="2">
    <source>
        <dbReference type="EMBL" id="EGU46674.1"/>
    </source>
</evidence>
<dbReference type="EMBL" id="CP009354">
    <property type="protein sequence ID" value="AIW14103.1"/>
    <property type="molecule type" value="Genomic_DNA"/>
</dbReference>
<evidence type="ECO:0000313" key="3">
    <source>
        <dbReference type="Proteomes" id="UP000003836"/>
    </source>
</evidence>
<proteinExistence type="predicted"/>
<protein>
    <submittedName>
        <fullName evidence="1">Uncharacterized protein</fullName>
    </submittedName>
</protein>
<reference evidence="2 3" key="2">
    <citation type="journal article" date="2012" name="Int. J. Syst. Evol. Microbiol.">
        <title>Vibrio caribbeanicus sp. nov., isolated from the marine sponge Scleritoderma cyanea.</title>
        <authorList>
            <person name="Hoffmann M."/>
            <person name="Monday S.R."/>
            <person name="Allard M.W."/>
            <person name="Strain E.A."/>
            <person name="Whittaker P."/>
            <person name="Naum M."/>
            <person name="McCarthy P.J."/>
            <person name="Lopez J.V."/>
            <person name="Fischer M."/>
            <person name="Brown E.W."/>
        </authorList>
    </citation>
    <scope>NUCLEOTIDE SEQUENCE [LARGE SCALE GENOMIC DNA]</scope>
    <source>
        <strain evidence="2 3">ATCC 19109</strain>
    </source>
</reference>
<dbReference type="HOGENOM" id="CLU_1524518_0_0_6"/>
<gene>
    <name evidence="1" type="ORF">IX91_07810</name>
    <name evidence="2" type="ORF">VITU9109_04832</name>
</gene>
<dbReference type="PATRIC" id="fig|1051646.9.peg.1547"/>
<reference evidence="2" key="1">
    <citation type="submission" date="2011-08" db="EMBL/GenBank/DDBJ databases">
        <authorList>
            <person name="Hoffman M."/>
            <person name="Strain E.A."/>
            <person name="Brown E."/>
            <person name="Allard M.W."/>
        </authorList>
    </citation>
    <scope>NUCLEOTIDE SEQUENCE</scope>
    <source>
        <strain evidence="2">ATCC 19109</strain>
    </source>
</reference>
<accession>F9TDU2</accession>
<organism evidence="1 4">
    <name type="scientific">Vibrio tubiashii ATCC 19109</name>
    <dbReference type="NCBI Taxonomy" id="1051646"/>
    <lineage>
        <taxon>Bacteria</taxon>
        <taxon>Pseudomonadati</taxon>
        <taxon>Pseudomonadota</taxon>
        <taxon>Gammaproteobacteria</taxon>
        <taxon>Vibrionales</taxon>
        <taxon>Vibrionaceae</taxon>
        <taxon>Vibrio</taxon>
        <taxon>Vibrio oreintalis group</taxon>
    </lineage>
</organism>
<dbReference type="KEGG" id="vtu:IX91_07810"/>
<dbReference type="RefSeq" id="WP_004748941.1">
    <property type="nucleotide sequence ID" value="NZ_AFWI01000218.1"/>
</dbReference>
<evidence type="ECO:0000313" key="1">
    <source>
        <dbReference type="EMBL" id="AIW14103.1"/>
    </source>
</evidence>
<keyword evidence="3" id="KW-1185">Reference proteome</keyword>
<sequence length="176" mass="20655">MDDTNKTHESDLNAKQNEVNSQKSGFGDWVLKLSIRLMIAFIILWQFDGLWQSTQPEVSSFLQKNFPEKYREEQLKLSRFNENNAYISDIERDLNKKLAIAEQAVLEKGVAEKEVQIRQFEIEALCRYYDTSILMFSHLADKYSERELNKVVSCTNQECFDIINRTDKARQLCQNT</sequence>